<evidence type="ECO:0000256" key="3">
    <source>
        <dbReference type="ARBA" id="ARBA00022670"/>
    </source>
</evidence>
<dbReference type="InterPro" id="IPR018202">
    <property type="entry name" value="Ser_caboxypep_ser_AS"/>
</dbReference>
<comment type="similarity">
    <text evidence="1 7">Belongs to the peptidase S10 family.</text>
</comment>
<proteinExistence type="inferred from homology"/>
<dbReference type="PANTHER" id="PTHR11802:SF472">
    <property type="entry name" value="SERINE CARBOXYPEPTIDASE CPVL-RELATED"/>
    <property type="match status" value="1"/>
</dbReference>
<organism evidence="9 10">
    <name type="scientific">Megalurothrips usitatus</name>
    <name type="common">bean blossom thrips</name>
    <dbReference type="NCBI Taxonomy" id="439358"/>
    <lineage>
        <taxon>Eukaryota</taxon>
        <taxon>Metazoa</taxon>
        <taxon>Ecdysozoa</taxon>
        <taxon>Arthropoda</taxon>
        <taxon>Hexapoda</taxon>
        <taxon>Insecta</taxon>
        <taxon>Pterygota</taxon>
        <taxon>Neoptera</taxon>
        <taxon>Paraneoptera</taxon>
        <taxon>Thysanoptera</taxon>
        <taxon>Terebrantia</taxon>
        <taxon>Thripoidea</taxon>
        <taxon>Thripidae</taxon>
        <taxon>Megalurothrips</taxon>
    </lineage>
</organism>
<dbReference type="PANTHER" id="PTHR11802">
    <property type="entry name" value="SERINE PROTEASE FAMILY S10 SERINE CARBOXYPEPTIDASE"/>
    <property type="match status" value="1"/>
</dbReference>
<evidence type="ECO:0000256" key="2">
    <source>
        <dbReference type="ARBA" id="ARBA00022645"/>
    </source>
</evidence>
<keyword evidence="4 7" id="KW-0732">Signal</keyword>
<dbReference type="EC" id="3.4.16.-" evidence="7"/>
<evidence type="ECO:0000256" key="4">
    <source>
        <dbReference type="ARBA" id="ARBA00022729"/>
    </source>
</evidence>
<dbReference type="Proteomes" id="UP001075354">
    <property type="component" value="Chromosome 2"/>
</dbReference>
<dbReference type="PROSITE" id="PS00131">
    <property type="entry name" value="CARBOXYPEPT_SER_SER"/>
    <property type="match status" value="1"/>
</dbReference>
<keyword evidence="10" id="KW-1185">Reference proteome</keyword>
<keyword evidence="5 7" id="KW-0378">Hydrolase</keyword>
<evidence type="ECO:0000313" key="10">
    <source>
        <dbReference type="Proteomes" id="UP001075354"/>
    </source>
</evidence>
<evidence type="ECO:0000256" key="6">
    <source>
        <dbReference type="ARBA" id="ARBA00023180"/>
    </source>
</evidence>
<feature type="signal peptide" evidence="7">
    <location>
        <begin position="1"/>
        <end position="19"/>
    </location>
</feature>
<name>A0AAV7XZU0_9NEOP</name>
<sequence>MRWTLLLLLAAAVVAGAAARRRGGQRPSSWEDDDADAPAVDPGTPAYLTPLLEAGKHREAQNASRTSPPLLADLESYSGFLTVDKARDANLFFWFFPADKGMADAPLVLWLQGGPGSSSLLGVFLENGPVRIKRSRRLKRRRGSWTRAASMLYVDSPVGTGFSHANTTEGLAASSEQVGRDLLAALRQFYLLFPQLRANEFFISGESYAGKYAPALAMAIHEANGAAEQDKQGKINLKGLAVGNPLADPESMLEYGDYLYQLGLVDDAGRRRFKEREAVIRDLLAQRRGKSGGGDGRGDNATLFRELTGLRYRFNYLHDSDYLSRSYKQFVQTPAVRRQLHVGNLTYHNRTAVAERLRPDVMQSARPWYEQLLEHYDVLLYNGQLDVADPYPLMVNFIGRMQWSGAAQYKTAERRLWTVDGEVAGYAKTAGRLTEVLVRAAGHMVPADQPKWALDLITKFVSHKPIAD</sequence>
<dbReference type="GO" id="GO:0004185">
    <property type="term" value="F:serine-type carboxypeptidase activity"/>
    <property type="evidence" value="ECO:0007669"/>
    <property type="project" value="UniProtKB-UniRule"/>
</dbReference>
<dbReference type="PRINTS" id="PR00724">
    <property type="entry name" value="CRBOXYPTASEC"/>
</dbReference>
<accession>A0AAV7XZU0</accession>
<feature type="chain" id="PRO_5043095527" description="Carboxypeptidase" evidence="7">
    <location>
        <begin position="20"/>
        <end position="468"/>
    </location>
</feature>
<gene>
    <name evidence="9" type="ORF">ONE63_005273</name>
</gene>
<dbReference type="SUPFAM" id="SSF53474">
    <property type="entry name" value="alpha/beta-Hydrolases"/>
    <property type="match status" value="1"/>
</dbReference>
<protein>
    <recommendedName>
        <fullName evidence="7">Carboxypeptidase</fullName>
        <ecNumber evidence="7">3.4.16.-</ecNumber>
    </recommendedName>
</protein>
<keyword evidence="2 7" id="KW-0121">Carboxypeptidase</keyword>
<evidence type="ECO:0000313" key="9">
    <source>
        <dbReference type="EMBL" id="KAJ1530361.1"/>
    </source>
</evidence>
<evidence type="ECO:0000256" key="7">
    <source>
        <dbReference type="RuleBase" id="RU361156"/>
    </source>
</evidence>
<keyword evidence="6" id="KW-0325">Glycoprotein</keyword>
<evidence type="ECO:0000256" key="8">
    <source>
        <dbReference type="SAM" id="MobiDB-lite"/>
    </source>
</evidence>
<feature type="region of interest" description="Disordered" evidence="8">
    <location>
        <begin position="22"/>
        <end position="42"/>
    </location>
</feature>
<keyword evidence="3 7" id="KW-0645">Protease</keyword>
<evidence type="ECO:0000256" key="1">
    <source>
        <dbReference type="ARBA" id="ARBA00009431"/>
    </source>
</evidence>
<dbReference type="Gene3D" id="3.40.50.1820">
    <property type="entry name" value="alpha/beta hydrolase"/>
    <property type="match status" value="1"/>
</dbReference>
<dbReference type="AlphaFoldDB" id="A0AAV7XZU0"/>
<evidence type="ECO:0000256" key="5">
    <source>
        <dbReference type="ARBA" id="ARBA00022801"/>
    </source>
</evidence>
<dbReference type="GO" id="GO:0006508">
    <property type="term" value="P:proteolysis"/>
    <property type="evidence" value="ECO:0007669"/>
    <property type="project" value="UniProtKB-KW"/>
</dbReference>
<dbReference type="InterPro" id="IPR001563">
    <property type="entry name" value="Peptidase_S10"/>
</dbReference>
<dbReference type="InterPro" id="IPR029058">
    <property type="entry name" value="AB_hydrolase_fold"/>
</dbReference>
<reference evidence="9" key="1">
    <citation type="submission" date="2022-12" db="EMBL/GenBank/DDBJ databases">
        <title>Chromosome-level genome assembly of the bean flower thrips Megalurothrips usitatus.</title>
        <authorList>
            <person name="Ma L."/>
            <person name="Liu Q."/>
            <person name="Li H."/>
            <person name="Cai W."/>
        </authorList>
    </citation>
    <scope>NUCLEOTIDE SEQUENCE</scope>
    <source>
        <strain evidence="9">Cailab_2022a</strain>
    </source>
</reference>
<comment type="caution">
    <text evidence="9">The sequence shown here is derived from an EMBL/GenBank/DDBJ whole genome shotgun (WGS) entry which is preliminary data.</text>
</comment>
<dbReference type="EMBL" id="JAPTSV010000002">
    <property type="protein sequence ID" value="KAJ1530361.1"/>
    <property type="molecule type" value="Genomic_DNA"/>
</dbReference>
<dbReference type="Pfam" id="PF00450">
    <property type="entry name" value="Peptidase_S10"/>
    <property type="match status" value="2"/>
</dbReference>